<evidence type="ECO:0000256" key="2">
    <source>
        <dbReference type="ARBA" id="ARBA00022801"/>
    </source>
</evidence>
<evidence type="ECO:0000259" key="5">
    <source>
        <dbReference type="PROSITE" id="PS51760"/>
    </source>
</evidence>
<feature type="domain" description="GH10" evidence="5">
    <location>
        <begin position="48"/>
        <end position="333"/>
    </location>
</feature>
<evidence type="ECO:0000313" key="6">
    <source>
        <dbReference type="EMBL" id="KAJ0969958.1"/>
    </source>
</evidence>
<dbReference type="Pfam" id="PF00331">
    <property type="entry name" value="Glyco_hydro_10"/>
    <property type="match status" value="1"/>
</dbReference>
<evidence type="ECO:0000256" key="1">
    <source>
        <dbReference type="ARBA" id="ARBA00007495"/>
    </source>
</evidence>
<proteinExistence type="inferred from homology"/>
<keyword evidence="2" id="KW-0378">Hydrolase</keyword>
<comment type="caution">
    <text evidence="6">The sequence shown here is derived from an EMBL/GenBank/DDBJ whole genome shotgun (WGS) entry which is preliminary data.</text>
</comment>
<dbReference type="PROSITE" id="PS51760">
    <property type="entry name" value="GH10_2"/>
    <property type="match status" value="1"/>
</dbReference>
<gene>
    <name evidence="6" type="ORF">J5N97_022835</name>
</gene>
<keyword evidence="7" id="KW-1185">Reference proteome</keyword>
<name>A0A9D5CB59_9LILI</name>
<dbReference type="PANTHER" id="PTHR31490:SF3">
    <property type="entry name" value="GLYCOSYL HYDROLASE FAMILY 10 PROTEIN"/>
    <property type="match status" value="1"/>
</dbReference>
<dbReference type="SUPFAM" id="SSF51445">
    <property type="entry name" value="(Trans)glycosidases"/>
    <property type="match status" value="1"/>
</dbReference>
<keyword evidence="3" id="KW-0119">Carbohydrate metabolism</keyword>
<dbReference type="PRINTS" id="PR00134">
    <property type="entry name" value="GLHYDRLASE10"/>
</dbReference>
<comment type="similarity">
    <text evidence="1">Belongs to the glycosyl hydrolase 10 (cellulase F) family.</text>
</comment>
<dbReference type="PANTHER" id="PTHR31490">
    <property type="entry name" value="GLYCOSYL HYDROLASE"/>
    <property type="match status" value="1"/>
</dbReference>
<sequence length="392" mass="44639">MKLLDIIHFHSAEKNLTDIMISSASLQPFTKRKRMVAIHVSDEQGNQISGATILVQQLSKDFLFGSAIAKTIIGNSAYQKWFTKRFNAAVFENELKWYATEPEQGKLNYSLADQMLEFVRANQIVVRGHNIFWEDPMYTPKWVLNLTGEDLKSAVDSRIQSLMSRYKGEFVHWDVNNEMLHYAFYEERLGSNASLNFFETAQEEDPLATLFMNDFNVVETCDDLNSTVDSYVSRLQELKQGGASLEGVGLEGHFTRPNIPFMRAVIDKLATLNLPIWLTEAIYLEEVLREGYSHPSINGIMLWTALHPNGCYQMCLTDDKFENLPAGDVVDKLIQEWQTNQTGGFTNEHGLYSFNGFLGEYKITVSFGNKSTVTTFSLAQGEETKHLNIQLY</sequence>
<organism evidence="6 7">
    <name type="scientific">Dioscorea zingiberensis</name>
    <dbReference type="NCBI Taxonomy" id="325984"/>
    <lineage>
        <taxon>Eukaryota</taxon>
        <taxon>Viridiplantae</taxon>
        <taxon>Streptophyta</taxon>
        <taxon>Embryophyta</taxon>
        <taxon>Tracheophyta</taxon>
        <taxon>Spermatophyta</taxon>
        <taxon>Magnoliopsida</taxon>
        <taxon>Liliopsida</taxon>
        <taxon>Dioscoreales</taxon>
        <taxon>Dioscoreaceae</taxon>
        <taxon>Dioscorea</taxon>
    </lineage>
</organism>
<evidence type="ECO:0000313" key="7">
    <source>
        <dbReference type="Proteomes" id="UP001085076"/>
    </source>
</evidence>
<dbReference type="SMART" id="SM00633">
    <property type="entry name" value="Glyco_10"/>
    <property type="match status" value="1"/>
</dbReference>
<evidence type="ECO:0000256" key="4">
    <source>
        <dbReference type="ARBA" id="ARBA00023326"/>
    </source>
</evidence>
<dbReference type="InterPro" id="IPR017853">
    <property type="entry name" value="GH"/>
</dbReference>
<dbReference type="Proteomes" id="UP001085076">
    <property type="component" value="Miscellaneous, Linkage group lg06"/>
</dbReference>
<dbReference type="InterPro" id="IPR001000">
    <property type="entry name" value="GH10_dom"/>
</dbReference>
<dbReference type="OrthoDB" id="3055998at2759"/>
<dbReference type="InterPro" id="IPR044846">
    <property type="entry name" value="GH10"/>
</dbReference>
<protein>
    <recommendedName>
        <fullName evidence="5">GH10 domain-containing protein</fullName>
    </recommendedName>
</protein>
<dbReference type="Gene3D" id="3.20.20.80">
    <property type="entry name" value="Glycosidases"/>
    <property type="match status" value="1"/>
</dbReference>
<evidence type="ECO:0000256" key="3">
    <source>
        <dbReference type="ARBA" id="ARBA00023277"/>
    </source>
</evidence>
<dbReference type="GO" id="GO:0031176">
    <property type="term" value="F:endo-1,4-beta-xylanase activity"/>
    <property type="evidence" value="ECO:0007669"/>
    <property type="project" value="UniProtKB-ARBA"/>
</dbReference>
<dbReference type="EMBL" id="JAGGNH010000006">
    <property type="protein sequence ID" value="KAJ0969958.1"/>
    <property type="molecule type" value="Genomic_DNA"/>
</dbReference>
<dbReference type="AlphaFoldDB" id="A0A9D5CB59"/>
<reference evidence="6" key="1">
    <citation type="submission" date="2021-03" db="EMBL/GenBank/DDBJ databases">
        <authorList>
            <person name="Li Z."/>
            <person name="Yang C."/>
        </authorList>
    </citation>
    <scope>NUCLEOTIDE SEQUENCE</scope>
    <source>
        <strain evidence="6">Dzin_1.0</strain>
        <tissue evidence="6">Leaf</tissue>
    </source>
</reference>
<keyword evidence="4" id="KW-0624">Polysaccharide degradation</keyword>
<accession>A0A9D5CB59</accession>
<reference evidence="6" key="2">
    <citation type="journal article" date="2022" name="Hortic Res">
        <title>The genome of Dioscorea zingiberensis sheds light on the biosynthesis, origin and evolution of the medicinally important diosgenin saponins.</title>
        <authorList>
            <person name="Li Y."/>
            <person name="Tan C."/>
            <person name="Li Z."/>
            <person name="Guo J."/>
            <person name="Li S."/>
            <person name="Chen X."/>
            <person name="Wang C."/>
            <person name="Dai X."/>
            <person name="Yang H."/>
            <person name="Song W."/>
            <person name="Hou L."/>
            <person name="Xu J."/>
            <person name="Tong Z."/>
            <person name="Xu A."/>
            <person name="Yuan X."/>
            <person name="Wang W."/>
            <person name="Yang Q."/>
            <person name="Chen L."/>
            <person name="Sun Z."/>
            <person name="Wang K."/>
            <person name="Pan B."/>
            <person name="Chen J."/>
            <person name="Bao Y."/>
            <person name="Liu F."/>
            <person name="Qi X."/>
            <person name="Gang D.R."/>
            <person name="Wen J."/>
            <person name="Li J."/>
        </authorList>
    </citation>
    <scope>NUCLEOTIDE SEQUENCE</scope>
    <source>
        <strain evidence="6">Dzin_1.0</strain>
    </source>
</reference>
<dbReference type="GO" id="GO:0000272">
    <property type="term" value="P:polysaccharide catabolic process"/>
    <property type="evidence" value="ECO:0007669"/>
    <property type="project" value="UniProtKB-KW"/>
</dbReference>